<dbReference type="InterPro" id="IPR005746">
    <property type="entry name" value="Thioredoxin"/>
</dbReference>
<dbReference type="PROSITE" id="PS51352">
    <property type="entry name" value="THIOREDOXIN_2"/>
    <property type="match status" value="1"/>
</dbReference>
<proteinExistence type="predicted"/>
<evidence type="ECO:0000313" key="6">
    <source>
        <dbReference type="EMBL" id="SVE62186.1"/>
    </source>
</evidence>
<organism evidence="6">
    <name type="scientific">marine metagenome</name>
    <dbReference type="NCBI Taxonomy" id="408172"/>
    <lineage>
        <taxon>unclassified sequences</taxon>
        <taxon>metagenomes</taxon>
        <taxon>ecological metagenomes</taxon>
    </lineage>
</organism>
<keyword evidence="4" id="KW-0676">Redox-active center</keyword>
<evidence type="ECO:0000256" key="4">
    <source>
        <dbReference type="ARBA" id="ARBA00023284"/>
    </source>
</evidence>
<evidence type="ECO:0000256" key="3">
    <source>
        <dbReference type="ARBA" id="ARBA00023157"/>
    </source>
</evidence>
<keyword evidence="2" id="KW-0249">Electron transport</keyword>
<dbReference type="NCBIfam" id="TIGR01068">
    <property type="entry name" value="thioredoxin"/>
    <property type="match status" value="1"/>
</dbReference>
<dbReference type="PANTHER" id="PTHR45663:SF11">
    <property type="entry name" value="GEO12009P1"/>
    <property type="match status" value="1"/>
</dbReference>
<sequence>MSEISSLNKDTFSEATSAANTVVVDFWAPWCGPCKALAPVLEEVADDLGEAVSIYKVNIDENGELAQEHGVQSIPTLLVYKGGNLSDTVVGFKTKDELLSIVRN</sequence>
<evidence type="ECO:0000256" key="2">
    <source>
        <dbReference type="ARBA" id="ARBA00022982"/>
    </source>
</evidence>
<protein>
    <recommendedName>
        <fullName evidence="5">Thioredoxin domain-containing protein</fullName>
    </recommendedName>
</protein>
<keyword evidence="1" id="KW-0813">Transport</keyword>
<feature type="domain" description="Thioredoxin" evidence="5">
    <location>
        <begin position="1"/>
        <end position="104"/>
    </location>
</feature>
<dbReference type="InterPro" id="IPR036249">
    <property type="entry name" value="Thioredoxin-like_sf"/>
</dbReference>
<name>A0A383EZ79_9ZZZZ</name>
<dbReference type="GO" id="GO:0005829">
    <property type="term" value="C:cytosol"/>
    <property type="evidence" value="ECO:0007669"/>
    <property type="project" value="TreeGrafter"/>
</dbReference>
<reference evidence="6" key="1">
    <citation type="submission" date="2018-05" db="EMBL/GenBank/DDBJ databases">
        <authorList>
            <person name="Lanie J.A."/>
            <person name="Ng W.-L."/>
            <person name="Kazmierczak K.M."/>
            <person name="Andrzejewski T.M."/>
            <person name="Davidsen T.M."/>
            <person name="Wayne K.J."/>
            <person name="Tettelin H."/>
            <person name="Glass J.I."/>
            <person name="Rusch D."/>
            <person name="Podicherti R."/>
            <person name="Tsui H.-C.T."/>
            <person name="Winkler M.E."/>
        </authorList>
    </citation>
    <scope>NUCLEOTIDE SEQUENCE</scope>
</reference>
<evidence type="ECO:0000256" key="1">
    <source>
        <dbReference type="ARBA" id="ARBA00022448"/>
    </source>
</evidence>
<dbReference type="GO" id="GO:0015035">
    <property type="term" value="F:protein-disulfide reductase activity"/>
    <property type="evidence" value="ECO:0007669"/>
    <property type="project" value="InterPro"/>
</dbReference>
<dbReference type="InterPro" id="IPR017937">
    <property type="entry name" value="Thioredoxin_CS"/>
</dbReference>
<dbReference type="InterPro" id="IPR013766">
    <property type="entry name" value="Thioredoxin_domain"/>
</dbReference>
<dbReference type="SUPFAM" id="SSF52833">
    <property type="entry name" value="Thioredoxin-like"/>
    <property type="match status" value="1"/>
</dbReference>
<dbReference type="AlphaFoldDB" id="A0A383EZ79"/>
<keyword evidence="3" id="KW-1015">Disulfide bond</keyword>
<accession>A0A383EZ79</accession>
<evidence type="ECO:0000259" key="5">
    <source>
        <dbReference type="PROSITE" id="PS51352"/>
    </source>
</evidence>
<dbReference type="PROSITE" id="PS00194">
    <property type="entry name" value="THIOREDOXIN_1"/>
    <property type="match status" value="1"/>
</dbReference>
<dbReference type="GO" id="GO:0045454">
    <property type="term" value="P:cell redox homeostasis"/>
    <property type="evidence" value="ECO:0007669"/>
    <property type="project" value="TreeGrafter"/>
</dbReference>
<dbReference type="Pfam" id="PF00085">
    <property type="entry name" value="Thioredoxin"/>
    <property type="match status" value="1"/>
</dbReference>
<gene>
    <name evidence="6" type="ORF">METZ01_LOCUS515040</name>
</gene>
<dbReference type="CDD" id="cd02947">
    <property type="entry name" value="TRX_family"/>
    <property type="match status" value="1"/>
</dbReference>
<dbReference type="Gene3D" id="3.40.30.10">
    <property type="entry name" value="Glutaredoxin"/>
    <property type="match status" value="1"/>
</dbReference>
<dbReference type="EMBL" id="UINC01230170">
    <property type="protein sequence ID" value="SVE62186.1"/>
    <property type="molecule type" value="Genomic_DNA"/>
</dbReference>
<dbReference type="PIRSF" id="PIRSF000077">
    <property type="entry name" value="Thioredoxin"/>
    <property type="match status" value="1"/>
</dbReference>
<dbReference type="PRINTS" id="PR00421">
    <property type="entry name" value="THIOREDOXIN"/>
</dbReference>
<dbReference type="PANTHER" id="PTHR45663">
    <property type="entry name" value="GEO12009P1"/>
    <property type="match status" value="1"/>
</dbReference>
<dbReference type="FunFam" id="3.40.30.10:FF:000001">
    <property type="entry name" value="Thioredoxin"/>
    <property type="match status" value="1"/>
</dbReference>